<keyword evidence="1" id="KW-1133">Transmembrane helix</keyword>
<reference evidence="2" key="1">
    <citation type="submission" date="2020-05" db="EMBL/GenBank/DDBJ databases">
        <title>Genomic Encyclopedia of Type Strains, Phase IV (KMG-V): Genome sequencing to study the core and pangenomes of soil and plant-associated prokaryotes.</title>
        <authorList>
            <person name="Whitman W."/>
        </authorList>
    </citation>
    <scope>NUCLEOTIDE SEQUENCE</scope>
    <source>
        <strain evidence="2">16F</strain>
    </source>
</reference>
<dbReference type="Proteomes" id="UP000610746">
    <property type="component" value="Unassembled WGS sequence"/>
</dbReference>
<comment type="caution">
    <text evidence="2">The sequence shown here is derived from an EMBL/GenBank/DDBJ whole genome shotgun (WGS) entry which is preliminary data.</text>
</comment>
<feature type="transmembrane region" description="Helical" evidence="1">
    <location>
        <begin position="12"/>
        <end position="33"/>
    </location>
</feature>
<dbReference type="RefSeq" id="WP_173779909.1">
    <property type="nucleotide sequence ID" value="NZ_JABSNO010000020.1"/>
</dbReference>
<protein>
    <recommendedName>
        <fullName evidence="4">DUF2892 family protein</fullName>
    </recommendedName>
</protein>
<keyword evidence="3" id="KW-1185">Reference proteome</keyword>
<evidence type="ECO:0000256" key="1">
    <source>
        <dbReference type="SAM" id="Phobius"/>
    </source>
</evidence>
<name>A0A8J8G8F5_9FLAO</name>
<evidence type="ECO:0000313" key="2">
    <source>
        <dbReference type="EMBL" id="NRS93343.1"/>
    </source>
</evidence>
<organism evidence="2 3">
    <name type="scientific">Frigoriflavimonas asaccharolytica</name>
    <dbReference type="NCBI Taxonomy" id="2735899"/>
    <lineage>
        <taxon>Bacteria</taxon>
        <taxon>Pseudomonadati</taxon>
        <taxon>Bacteroidota</taxon>
        <taxon>Flavobacteriia</taxon>
        <taxon>Flavobacteriales</taxon>
        <taxon>Weeksellaceae</taxon>
        <taxon>Frigoriflavimonas</taxon>
    </lineage>
</organism>
<feature type="transmembrane region" description="Helical" evidence="1">
    <location>
        <begin position="39"/>
        <end position="58"/>
    </location>
</feature>
<keyword evidence="1" id="KW-0472">Membrane</keyword>
<sequence length="67" mass="7576">MKNIVTNWNIKRFIYLLVGIFFIVSSIIDQFWIVTIIGIYAVSMAVFGFGCAAGNCTLEPKKNKIED</sequence>
<accession>A0A8J8G8F5</accession>
<evidence type="ECO:0008006" key="4">
    <source>
        <dbReference type="Google" id="ProtNLM"/>
    </source>
</evidence>
<dbReference type="AlphaFoldDB" id="A0A8J8G8F5"/>
<keyword evidence="1" id="KW-0812">Transmembrane</keyword>
<dbReference type="EMBL" id="JABSNO010000020">
    <property type="protein sequence ID" value="NRS93343.1"/>
    <property type="molecule type" value="Genomic_DNA"/>
</dbReference>
<evidence type="ECO:0000313" key="3">
    <source>
        <dbReference type="Proteomes" id="UP000610746"/>
    </source>
</evidence>
<proteinExistence type="predicted"/>
<gene>
    <name evidence="2" type="ORF">HNQ03_002432</name>
</gene>